<gene>
    <name evidence="3" type="ORF">ACI2L5_23125</name>
</gene>
<accession>A0ABW8LS45</accession>
<feature type="transmembrane region" description="Helical" evidence="2">
    <location>
        <begin position="6"/>
        <end position="26"/>
    </location>
</feature>
<feature type="compositionally biased region" description="Basic and acidic residues" evidence="1">
    <location>
        <begin position="185"/>
        <end position="195"/>
    </location>
</feature>
<proteinExistence type="predicted"/>
<evidence type="ECO:0000313" key="3">
    <source>
        <dbReference type="EMBL" id="MFK4267804.1"/>
    </source>
</evidence>
<dbReference type="EMBL" id="JBJDQH010000007">
    <property type="protein sequence ID" value="MFK4267804.1"/>
    <property type="molecule type" value="Genomic_DNA"/>
</dbReference>
<keyword evidence="2" id="KW-0812">Transmembrane</keyword>
<feature type="region of interest" description="Disordered" evidence="1">
    <location>
        <begin position="166"/>
        <end position="202"/>
    </location>
</feature>
<comment type="caution">
    <text evidence="3">The sequence shown here is derived from an EMBL/GenBank/DDBJ whole genome shotgun (WGS) entry which is preliminary data.</text>
</comment>
<reference evidence="3 4" key="1">
    <citation type="submission" date="2024-11" db="EMBL/GenBank/DDBJ databases">
        <title>The Natural Products Discovery Center: Release of the First 8490 Sequenced Strains for Exploring Actinobacteria Biosynthetic Diversity.</title>
        <authorList>
            <person name="Kalkreuter E."/>
            <person name="Kautsar S.A."/>
            <person name="Yang D."/>
            <person name="Bader C.D."/>
            <person name="Teijaro C.N."/>
            <person name="Fluegel L."/>
            <person name="Davis C.M."/>
            <person name="Simpson J.R."/>
            <person name="Lauterbach L."/>
            <person name="Steele A.D."/>
            <person name="Gui C."/>
            <person name="Meng S."/>
            <person name="Li G."/>
            <person name="Viehrig K."/>
            <person name="Ye F."/>
            <person name="Su P."/>
            <person name="Kiefer A.F."/>
            <person name="Nichols A."/>
            <person name="Cepeda A.J."/>
            <person name="Yan W."/>
            <person name="Fan B."/>
            <person name="Jiang Y."/>
            <person name="Adhikari A."/>
            <person name="Zheng C.-J."/>
            <person name="Schuster L."/>
            <person name="Cowan T.M."/>
            <person name="Smanski M.J."/>
            <person name="Chevrette M.G."/>
            <person name="De Carvalho L.P.S."/>
            <person name="Shen B."/>
        </authorList>
    </citation>
    <scope>NUCLEOTIDE SEQUENCE [LARGE SCALE GENOMIC DNA]</scope>
    <source>
        <strain evidence="3 4">NPDC020863</strain>
    </source>
</reference>
<keyword evidence="2" id="KW-1133">Transmembrane helix</keyword>
<evidence type="ECO:0000256" key="2">
    <source>
        <dbReference type="SAM" id="Phobius"/>
    </source>
</evidence>
<evidence type="ECO:0008006" key="5">
    <source>
        <dbReference type="Google" id="ProtNLM"/>
    </source>
</evidence>
<organism evidence="3 4">
    <name type="scientific">Streptomyces milbemycinicus</name>
    <dbReference type="NCBI Taxonomy" id="476552"/>
    <lineage>
        <taxon>Bacteria</taxon>
        <taxon>Bacillati</taxon>
        <taxon>Actinomycetota</taxon>
        <taxon>Actinomycetes</taxon>
        <taxon>Kitasatosporales</taxon>
        <taxon>Streptomycetaceae</taxon>
        <taxon>Streptomyces</taxon>
    </lineage>
</organism>
<protein>
    <recommendedName>
        <fullName evidence="5">Secreted protein</fullName>
    </recommendedName>
</protein>
<evidence type="ECO:0000256" key="1">
    <source>
        <dbReference type="SAM" id="MobiDB-lite"/>
    </source>
</evidence>
<sequence length="202" mass="22125">MDVTGAGAPIVAVVGVVGTLLSALLTQRAAERGRRREQERTERVRARAREAEARRTCYVALNASLRQYLAALTDQLHALIRTEDPRAARQRLSEARDLHRDVYAEAQMRLPDPVLTLAGEVTHALGTLYGRLRRLDDGVPRPGDSLDAAQGEIDALWERLRELRRGMRADPGASGVSRPSPPGPDAHRPRTDPDASRVSSGC</sequence>
<dbReference type="Proteomes" id="UP001620295">
    <property type="component" value="Unassembled WGS sequence"/>
</dbReference>
<evidence type="ECO:0000313" key="4">
    <source>
        <dbReference type="Proteomes" id="UP001620295"/>
    </source>
</evidence>
<keyword evidence="2" id="KW-0472">Membrane</keyword>
<keyword evidence="4" id="KW-1185">Reference proteome</keyword>
<name>A0ABW8LS45_9ACTN</name>
<dbReference type="RefSeq" id="WP_404747008.1">
    <property type="nucleotide sequence ID" value="NZ_JBJDQH010000007.1"/>
</dbReference>